<dbReference type="STRING" id="684065.SAMN05421738_1207"/>
<accession>A0A1I5B1F9</accession>
<gene>
    <name evidence="2" type="ORF">SAMN05421738_1207</name>
</gene>
<dbReference type="Proteomes" id="UP000199149">
    <property type="component" value="Unassembled WGS sequence"/>
</dbReference>
<dbReference type="RefSeq" id="WP_092910413.1">
    <property type="nucleotide sequence ID" value="NZ_FOUZ01000020.1"/>
</dbReference>
<keyword evidence="3" id="KW-1185">Reference proteome</keyword>
<evidence type="ECO:0000259" key="1">
    <source>
        <dbReference type="Pfam" id="PF20033"/>
    </source>
</evidence>
<reference evidence="3" key="1">
    <citation type="submission" date="2016-10" db="EMBL/GenBank/DDBJ databases">
        <authorList>
            <person name="Varghese N."/>
            <person name="Submissions S."/>
        </authorList>
    </citation>
    <scope>NUCLEOTIDE SEQUENCE [LARGE SCALE GENOMIC DNA]</scope>
    <source>
        <strain evidence="3">XJ109</strain>
    </source>
</reference>
<proteinExistence type="predicted"/>
<protein>
    <recommendedName>
        <fullName evidence="1">DUF6438 domain-containing protein</fullName>
    </recommendedName>
</protein>
<dbReference type="Pfam" id="PF20033">
    <property type="entry name" value="DUF6438"/>
    <property type="match status" value="1"/>
</dbReference>
<feature type="domain" description="DUF6438" evidence="1">
    <location>
        <begin position="157"/>
        <end position="270"/>
    </location>
</feature>
<evidence type="ECO:0000313" key="3">
    <source>
        <dbReference type="Proteomes" id="UP000199149"/>
    </source>
</evidence>
<sequence length="400" mass="46873">MTTQTIILLSILTTLLLGCNSRADRIKEDKLLRENISGEWVMIIENDSTNEILSIPLFYMPEEMTIFADSIEFSKGFYKEDRDDITGKRTILYLGNLVPYKTEKDNIIIKNPITDNWEFKWRFVSIKNDTLKLAINDTITVQYKKLNYNLDTLPDFDQIIYSSSGCYGTCQIIDISISKEGSVLFQGEGFVESLGFYSGNLENKRINYIFNKFRRANPLKLQDNYSVSYSDDQSLTTTYIQNGKIVKTIHDYGMAGTNELLWAYDPISNIHNTIKLDSLPLDEPFYPKLHYFTFKKGSLILPLEKSESFYLWTELKKSKQTDENFKSKYKVIFSANNTYWGPDLNKGRNHKYEIKSVETDGQFFRFEFKDNQSVTYDLKYNFIDRNFKPTDFRKPNKWEE</sequence>
<dbReference type="AlphaFoldDB" id="A0A1I5B1F9"/>
<organism evidence="2 3">
    <name type="scientific">Algoriella xinjiangensis</name>
    <dbReference type="NCBI Taxonomy" id="684065"/>
    <lineage>
        <taxon>Bacteria</taxon>
        <taxon>Pseudomonadati</taxon>
        <taxon>Bacteroidota</taxon>
        <taxon>Flavobacteriia</taxon>
        <taxon>Flavobacteriales</taxon>
        <taxon>Weeksellaceae</taxon>
        <taxon>Algoriella</taxon>
    </lineage>
</organism>
<name>A0A1I5B1F9_9FLAO</name>
<dbReference type="InterPro" id="IPR045497">
    <property type="entry name" value="DUF6438"/>
</dbReference>
<dbReference type="OrthoDB" id="7172369at2"/>
<dbReference type="EMBL" id="FOUZ01000020">
    <property type="protein sequence ID" value="SFN68461.1"/>
    <property type="molecule type" value="Genomic_DNA"/>
</dbReference>
<evidence type="ECO:0000313" key="2">
    <source>
        <dbReference type="EMBL" id="SFN68461.1"/>
    </source>
</evidence>